<keyword evidence="4" id="KW-1003">Cell membrane</keyword>
<keyword evidence="5 8" id="KW-0812">Transmembrane</keyword>
<dbReference type="FunFam" id="1.10.3470.10:FF:000001">
    <property type="entry name" value="Vitamin B12 ABC transporter permease BtuC"/>
    <property type="match status" value="1"/>
</dbReference>
<evidence type="ECO:0000256" key="6">
    <source>
        <dbReference type="ARBA" id="ARBA00022989"/>
    </source>
</evidence>
<dbReference type="EMBL" id="QEQF01000005">
    <property type="protein sequence ID" value="RDF10172.1"/>
    <property type="molecule type" value="Genomic_DNA"/>
</dbReference>
<dbReference type="AlphaFoldDB" id="A0A369ZPW0"/>
<evidence type="ECO:0000256" key="3">
    <source>
        <dbReference type="ARBA" id="ARBA00022448"/>
    </source>
</evidence>
<evidence type="ECO:0000313" key="9">
    <source>
        <dbReference type="EMBL" id="RDF10172.1"/>
    </source>
</evidence>
<dbReference type="Proteomes" id="UP000253945">
    <property type="component" value="Unassembled WGS sequence"/>
</dbReference>
<evidence type="ECO:0000313" key="10">
    <source>
        <dbReference type="Proteomes" id="UP000253945"/>
    </source>
</evidence>
<dbReference type="GO" id="GO:0033214">
    <property type="term" value="P:siderophore-iron import into cell"/>
    <property type="evidence" value="ECO:0007669"/>
    <property type="project" value="TreeGrafter"/>
</dbReference>
<sequence length="329" mass="35028">MWCTTFRWALPLLLLASLLWGSLFLYYPIEIQPLAALQAFLPDGDELAKITVVDLRFPRALVGIALGATLAVAGALLQTITRNPLASPSLLSVNSGAALAMVLVTTISPALAKGYSIAFVAALGGGLSWLTVMLISNGWRDNQGDRSRMILAGIAVSLLCAALTKLTLIVAEDHAFGIMSWLAGGISHARWGEWQILYPFLILTALFSLVFAGQLNLLSLSDESARSLGVNLLRLRWYANIMALLIVGAAVSVAGPIAFIGLLVPHLARYWVGYDLRKALPMAMLLGAILMLAADLIARAVNFPSEVPAGAVLALVGAPVFVLFARGRK</sequence>
<dbReference type="STRING" id="736.B0184_04630"/>
<accession>A0A369ZPW0</accession>
<feature type="transmembrane region" description="Helical" evidence="8">
    <location>
        <begin position="307"/>
        <end position="325"/>
    </location>
</feature>
<keyword evidence="6 8" id="KW-1133">Transmembrane helix</keyword>
<name>A0A369ZPW0_9PAST</name>
<evidence type="ECO:0000256" key="5">
    <source>
        <dbReference type="ARBA" id="ARBA00022692"/>
    </source>
</evidence>
<feature type="transmembrane region" description="Helical" evidence="8">
    <location>
        <begin position="60"/>
        <end position="77"/>
    </location>
</feature>
<evidence type="ECO:0000256" key="8">
    <source>
        <dbReference type="SAM" id="Phobius"/>
    </source>
</evidence>
<dbReference type="CDD" id="cd06550">
    <property type="entry name" value="TM_ABC_iron-siderophores_like"/>
    <property type="match status" value="1"/>
</dbReference>
<keyword evidence="10" id="KW-1185">Reference proteome</keyword>
<feature type="transmembrane region" description="Helical" evidence="8">
    <location>
        <begin position="198"/>
        <end position="217"/>
    </location>
</feature>
<evidence type="ECO:0000256" key="4">
    <source>
        <dbReference type="ARBA" id="ARBA00022475"/>
    </source>
</evidence>
<dbReference type="Pfam" id="PF01032">
    <property type="entry name" value="FecCD"/>
    <property type="match status" value="1"/>
</dbReference>
<comment type="similarity">
    <text evidence="2">Belongs to the binding-protein-dependent transport system permease family. FecCD subfamily.</text>
</comment>
<dbReference type="NCBIfam" id="NF008407">
    <property type="entry name" value="PRK11228.1"/>
    <property type="match status" value="1"/>
</dbReference>
<gene>
    <name evidence="9" type="primary">fecC</name>
    <name evidence="9" type="ORF">DPV92_06290</name>
</gene>
<feature type="transmembrane region" description="Helical" evidence="8">
    <location>
        <begin position="89"/>
        <end position="111"/>
    </location>
</feature>
<reference evidence="9 10" key="1">
    <citation type="submission" date="2018-05" db="EMBL/GenBank/DDBJ databases">
        <title>Draft Genome Sequences for a Diverse set of 7 Haemophilus Species.</title>
        <authorList>
            <person name="Nichols M."/>
            <person name="Topaz N."/>
            <person name="Wang X."/>
            <person name="Wang X."/>
            <person name="Boxrud D."/>
        </authorList>
    </citation>
    <scope>NUCLEOTIDE SEQUENCE [LARGE SCALE GENOMIC DNA]</scope>
    <source>
        <strain evidence="9 10">C2014016342</strain>
    </source>
</reference>
<proteinExistence type="inferred from homology"/>
<evidence type="ECO:0000256" key="2">
    <source>
        <dbReference type="ARBA" id="ARBA00007935"/>
    </source>
</evidence>
<feature type="transmembrane region" description="Helical" evidence="8">
    <location>
        <begin position="237"/>
        <end position="267"/>
    </location>
</feature>
<dbReference type="PANTHER" id="PTHR30472:SF1">
    <property type="entry name" value="FE(3+) DICITRATE TRANSPORT SYSTEM PERMEASE PROTEIN FECC-RELATED"/>
    <property type="match status" value="1"/>
</dbReference>
<dbReference type="RefSeq" id="WP_111354146.1">
    <property type="nucleotide sequence ID" value="NZ_QEQF01000005.1"/>
</dbReference>
<dbReference type="GO" id="GO:0022857">
    <property type="term" value="F:transmembrane transporter activity"/>
    <property type="evidence" value="ECO:0007669"/>
    <property type="project" value="InterPro"/>
</dbReference>
<feature type="transmembrane region" description="Helical" evidence="8">
    <location>
        <begin position="279"/>
        <end position="301"/>
    </location>
</feature>
<keyword evidence="3" id="KW-0813">Transport</keyword>
<organism evidence="9 10">
    <name type="scientific">Haemophilus paraphrohaemolyticus</name>
    <dbReference type="NCBI Taxonomy" id="736"/>
    <lineage>
        <taxon>Bacteria</taxon>
        <taxon>Pseudomonadati</taxon>
        <taxon>Pseudomonadota</taxon>
        <taxon>Gammaproteobacteria</taxon>
        <taxon>Pasteurellales</taxon>
        <taxon>Pasteurellaceae</taxon>
        <taxon>Haemophilus</taxon>
    </lineage>
</organism>
<keyword evidence="7 8" id="KW-0472">Membrane</keyword>
<dbReference type="PANTHER" id="PTHR30472">
    <property type="entry name" value="FERRIC ENTEROBACTIN TRANSPORT SYSTEM PERMEASE PROTEIN"/>
    <property type="match status" value="1"/>
</dbReference>
<dbReference type="SUPFAM" id="SSF81345">
    <property type="entry name" value="ABC transporter involved in vitamin B12 uptake, BtuC"/>
    <property type="match status" value="1"/>
</dbReference>
<dbReference type="GO" id="GO:0005886">
    <property type="term" value="C:plasma membrane"/>
    <property type="evidence" value="ECO:0007669"/>
    <property type="project" value="UniProtKB-SubCell"/>
</dbReference>
<protein>
    <submittedName>
        <fullName evidence="9">Iron-dicitrate ABC transporter permease FecC</fullName>
    </submittedName>
</protein>
<comment type="caution">
    <text evidence="9">The sequence shown here is derived from an EMBL/GenBank/DDBJ whole genome shotgun (WGS) entry which is preliminary data.</text>
</comment>
<comment type="subcellular location">
    <subcellularLocation>
        <location evidence="1">Cell membrane</location>
        <topology evidence="1">Multi-pass membrane protein</topology>
    </subcellularLocation>
</comment>
<feature type="transmembrane region" description="Helical" evidence="8">
    <location>
        <begin position="149"/>
        <end position="168"/>
    </location>
</feature>
<feature type="transmembrane region" description="Helical" evidence="8">
    <location>
        <begin position="117"/>
        <end position="137"/>
    </location>
</feature>
<evidence type="ECO:0000256" key="7">
    <source>
        <dbReference type="ARBA" id="ARBA00023136"/>
    </source>
</evidence>
<dbReference type="Gene3D" id="1.10.3470.10">
    <property type="entry name" value="ABC transporter involved in vitamin B12 uptake, BtuC"/>
    <property type="match status" value="1"/>
</dbReference>
<dbReference type="InterPro" id="IPR000522">
    <property type="entry name" value="ABC_transptr_permease_BtuC"/>
</dbReference>
<evidence type="ECO:0000256" key="1">
    <source>
        <dbReference type="ARBA" id="ARBA00004651"/>
    </source>
</evidence>
<dbReference type="InterPro" id="IPR037294">
    <property type="entry name" value="ABC_BtuC-like"/>
</dbReference>